<accession>A0ABR1NUB6</accession>
<proteinExistence type="predicted"/>
<dbReference type="Pfam" id="PF20255">
    <property type="entry name" value="DUF6606"/>
    <property type="match status" value="1"/>
</dbReference>
<dbReference type="Proteomes" id="UP001430848">
    <property type="component" value="Unassembled WGS sequence"/>
</dbReference>
<gene>
    <name evidence="2" type="ORF">SLS63_011367</name>
</gene>
<name>A0ABR1NUB6_DIAER</name>
<dbReference type="EMBL" id="JAKNSF020000107">
    <property type="protein sequence ID" value="KAK7715611.1"/>
    <property type="molecule type" value="Genomic_DNA"/>
</dbReference>
<dbReference type="InterPro" id="IPR046541">
    <property type="entry name" value="DUF6606"/>
</dbReference>
<feature type="domain" description="DUF6606" evidence="1">
    <location>
        <begin position="7"/>
        <end position="279"/>
    </location>
</feature>
<evidence type="ECO:0000313" key="3">
    <source>
        <dbReference type="Proteomes" id="UP001430848"/>
    </source>
</evidence>
<evidence type="ECO:0000313" key="2">
    <source>
        <dbReference type="EMBL" id="KAK7715611.1"/>
    </source>
</evidence>
<keyword evidence="3" id="KW-1185">Reference proteome</keyword>
<comment type="caution">
    <text evidence="2">The sequence shown here is derived from an EMBL/GenBank/DDBJ whole genome shotgun (WGS) entry which is preliminary data.</text>
</comment>
<evidence type="ECO:0000259" key="1">
    <source>
        <dbReference type="Pfam" id="PF20255"/>
    </source>
</evidence>
<organism evidence="2 3">
    <name type="scientific">Diaporthe eres</name>
    <name type="common">Phomopsis oblonga</name>
    <dbReference type="NCBI Taxonomy" id="83184"/>
    <lineage>
        <taxon>Eukaryota</taxon>
        <taxon>Fungi</taxon>
        <taxon>Dikarya</taxon>
        <taxon>Ascomycota</taxon>
        <taxon>Pezizomycotina</taxon>
        <taxon>Sordariomycetes</taxon>
        <taxon>Sordariomycetidae</taxon>
        <taxon>Diaporthales</taxon>
        <taxon>Diaporthaceae</taxon>
        <taxon>Diaporthe</taxon>
        <taxon>Diaporthe eres species complex</taxon>
    </lineage>
</organism>
<protein>
    <recommendedName>
        <fullName evidence="1">DUF6606 domain-containing protein</fullName>
    </recommendedName>
</protein>
<sequence>MTLEGVYNHLVLPPKLPGGQDPHLDEEAQDFVERLFNAVDTLDNATKEVYTESLSSLRQSLRLCGQLNHGCLDKDTLAAAFKDLGDAPLILYVVEQNAALIIRQSSETKTIAFEAFEASPSSEDVLASENALIQAFPGRACAVPETCFHHEDFQSSLSEFLEKASMETLNRLAAKTRKAGVEIIEARDTTDPALITQLLMPLLESLGESLQVEKFQKRVRDDVNIEVQTKSGSTLPFRRHPFWLILRVAVQRHLILSMGYHSGRALYKSLITIVLAQLMTSVVGQLRPELTLMLRAKLCRRLAKLEQEKDQRLGDNGVYENFFSSVGPWMEQTIQSVTNRMELVWEHFKKRTMRHVEPLPPPQFIPLNHLRLQLRQSGNYLQGLLRQLHEQRPQNSTFDPMRINDEVVKQVQKFTARYVKIADFEEGIRGRQFVTSGFNVPSDDASDRCIELAESICNYFETVGNAYDSNPTQMSAFVLNVLHLWVLMDIAAAEECPLIREYHPIFTPELLDVLQLEHSEDFDRLSTIQRYLKDRKENRQADSYDIFSSENSPNCFAAKYLISSNELQALYLEILQDSQEAREKKTQEWETISMECEQFSQEIAALSCLCTGEPGDRTQDDIKNCTKCFLRRKRRRLEIRVHEDFLPIHDTKAAKILFELSLPRWYEAYRNVTFKIIHDLAWPARIEQDEPPLVLRDFIPLAKYQKARCFRGRSGKSCARMALNLICMMLTTRSGCKPLIGKP</sequence>
<reference evidence="2 3" key="1">
    <citation type="submission" date="2024-02" db="EMBL/GenBank/DDBJ databases">
        <title>De novo assembly and annotation of 12 fungi associated with fruit tree decline syndrome in Ontario, Canada.</title>
        <authorList>
            <person name="Sulman M."/>
            <person name="Ellouze W."/>
            <person name="Ilyukhin E."/>
        </authorList>
    </citation>
    <scope>NUCLEOTIDE SEQUENCE [LARGE SCALE GENOMIC DNA]</scope>
    <source>
        <strain evidence="2 3">M169</strain>
    </source>
</reference>